<name>H2DE72_9CAUD</name>
<evidence type="ECO:0000313" key="2">
    <source>
        <dbReference type="Proteomes" id="UP000007323"/>
    </source>
</evidence>
<proteinExistence type="predicted"/>
<evidence type="ECO:0000313" key="1">
    <source>
        <dbReference type="EMBL" id="AEY69631.1"/>
    </source>
</evidence>
<accession>H2DE72</accession>
<dbReference type="RefSeq" id="YP_005098446.1">
    <property type="nucleotide sequence ID" value="NC_016767.1"/>
</dbReference>
<protein>
    <submittedName>
        <fullName evidence="1">Uncharacterized protein</fullName>
    </submittedName>
</protein>
<organism evidence="1 2">
    <name type="scientific">Erwinia phage PEp14</name>
    <dbReference type="NCBI Taxonomy" id="1131315"/>
    <lineage>
        <taxon>Viruses</taxon>
        <taxon>Duplodnaviria</taxon>
        <taxon>Heunggongvirae</taxon>
        <taxon>Uroviricota</taxon>
        <taxon>Caudoviricetes</taxon>
        <taxon>Pavtokvirus</taxon>
        <taxon>Pavtokvirus PEp14</taxon>
    </lineage>
</organism>
<dbReference type="GeneID" id="11605351"/>
<dbReference type="KEGG" id="vg:11605351"/>
<dbReference type="Proteomes" id="UP000007323">
    <property type="component" value="Segment"/>
</dbReference>
<dbReference type="EMBL" id="JN585957">
    <property type="protein sequence ID" value="AEY69631.1"/>
    <property type="molecule type" value="Genomic_DNA"/>
</dbReference>
<gene>
    <name evidence="1" type="ORF">PEp14_00042</name>
</gene>
<reference evidence="1 2" key="1">
    <citation type="submission" date="2011-08" db="EMBL/GenBank/DDBJ databases">
        <authorList>
            <person name="Kim I.-G."/>
            <person name="Rhim S.-L."/>
        </authorList>
    </citation>
    <scope>NUCLEOTIDE SEQUENCE [LARGE SCALE GENOMIC DNA]</scope>
</reference>
<sequence>MTTSNPRFVGLKTGDKVLVEMEIDGGWRFTRRITVEQTVTRMMKTQFTTSRGQRFMIESGREVGGRQYGGAYAYPVGFMVGQGWGKDPVPMAITPPEEVREWKERCAVAAGFDTLISKLSRQSSRRLQLVQQDPELVAQLRDVLPILQNVLAKTGD</sequence>
<keyword evidence="2" id="KW-1185">Reference proteome</keyword>